<dbReference type="AlphaFoldDB" id="A0A315XKY6"/>
<name>A0A315XKY6_9EURY</name>
<accession>A0A315XKY6</accession>
<dbReference type="PANTHER" id="PTHR43278">
    <property type="entry name" value="NAD(P)H-DEPENDENT FMN-CONTAINING OXIDOREDUCTASE YWQN-RELATED"/>
    <property type="match status" value="1"/>
</dbReference>
<dbReference type="InterPro" id="IPR051796">
    <property type="entry name" value="ISF_SsuE-like"/>
</dbReference>
<feature type="domain" description="NADPH-dependent FMN reductase-like" evidence="6">
    <location>
        <begin position="3"/>
        <end position="136"/>
    </location>
</feature>
<evidence type="ECO:0000256" key="2">
    <source>
        <dbReference type="ARBA" id="ARBA00001966"/>
    </source>
</evidence>
<evidence type="ECO:0000313" key="7">
    <source>
        <dbReference type="EMBL" id="PWB85262.1"/>
    </source>
</evidence>
<dbReference type="SUPFAM" id="SSF52218">
    <property type="entry name" value="Flavoproteins"/>
    <property type="match status" value="1"/>
</dbReference>
<evidence type="ECO:0000256" key="1">
    <source>
        <dbReference type="ARBA" id="ARBA00001917"/>
    </source>
</evidence>
<dbReference type="PANTHER" id="PTHR43278:SF4">
    <property type="entry name" value="NAD(P)H-DEPENDENT FMN-CONTAINING OXIDOREDUCTASE YWQN-RELATED"/>
    <property type="match status" value="1"/>
</dbReference>
<reference evidence="7 8" key="1">
    <citation type="submission" date="2017-03" db="EMBL/GenBank/DDBJ databases">
        <title>Genome sequence of Methanobrevibacter thaueri.</title>
        <authorList>
            <person name="Poehlein A."/>
            <person name="Seedorf H."/>
            <person name="Daniel R."/>
        </authorList>
    </citation>
    <scope>NUCLEOTIDE SEQUENCE [LARGE SCALE GENOMIC DNA]</scope>
    <source>
        <strain evidence="7 8">DSM 11995</strain>
    </source>
</reference>
<sequence length="181" mass="20220">MAKYIVINGSTRKGNSYAIANFIKEKIDGDVEIFNIKDKEIGFCQADNACKAKDECIVQDDAYDLINDLEECDGAFIITPIFFGRLPGMVDALIDRFYSKFNPAKEMKAPDESKKIGIVFSYGGGEADYTPVAEHVAFEFGVLRFGAHKNVMCSENNDPKGFESKDNQQSQINELISWVCE</sequence>
<protein>
    <submittedName>
        <fullName evidence="7">NADPH-dependent FMN reductase</fullName>
    </submittedName>
</protein>
<keyword evidence="4" id="KW-0288">FMN</keyword>
<evidence type="ECO:0000256" key="3">
    <source>
        <dbReference type="ARBA" id="ARBA00022630"/>
    </source>
</evidence>
<keyword evidence="3" id="KW-0285">Flavoprotein</keyword>
<evidence type="ECO:0000256" key="5">
    <source>
        <dbReference type="ARBA" id="ARBA00038292"/>
    </source>
</evidence>
<comment type="similarity">
    <text evidence="5">Belongs to the SsuE family. Isf subfamily.</text>
</comment>
<dbReference type="Proteomes" id="UP000251717">
    <property type="component" value="Unassembled WGS sequence"/>
</dbReference>
<dbReference type="OrthoDB" id="9059at2157"/>
<dbReference type="InterPro" id="IPR005025">
    <property type="entry name" value="FMN_Rdtase-like_dom"/>
</dbReference>
<organism evidence="7 8">
    <name type="scientific">Methanobrevibacter thaueri</name>
    <dbReference type="NCBI Taxonomy" id="190975"/>
    <lineage>
        <taxon>Archaea</taxon>
        <taxon>Methanobacteriati</taxon>
        <taxon>Methanobacteriota</taxon>
        <taxon>Methanomada group</taxon>
        <taxon>Methanobacteria</taxon>
        <taxon>Methanobacteriales</taxon>
        <taxon>Methanobacteriaceae</taxon>
        <taxon>Methanobrevibacter</taxon>
    </lineage>
</organism>
<evidence type="ECO:0000259" key="6">
    <source>
        <dbReference type="Pfam" id="PF03358"/>
    </source>
</evidence>
<evidence type="ECO:0000256" key="4">
    <source>
        <dbReference type="ARBA" id="ARBA00022643"/>
    </source>
</evidence>
<evidence type="ECO:0000313" key="8">
    <source>
        <dbReference type="Proteomes" id="UP000251717"/>
    </source>
</evidence>
<comment type="cofactor">
    <cofactor evidence="1">
        <name>FMN</name>
        <dbReference type="ChEBI" id="CHEBI:58210"/>
    </cofactor>
</comment>
<comment type="caution">
    <text evidence="7">The sequence shown here is derived from an EMBL/GenBank/DDBJ whole genome shotgun (WGS) entry which is preliminary data.</text>
</comment>
<dbReference type="EMBL" id="MZGS01000028">
    <property type="protein sequence ID" value="PWB85262.1"/>
    <property type="molecule type" value="Genomic_DNA"/>
</dbReference>
<dbReference type="Gene3D" id="3.40.50.360">
    <property type="match status" value="1"/>
</dbReference>
<proteinExistence type="inferred from homology"/>
<gene>
    <name evidence="7" type="ORF">MBBTH_18610</name>
</gene>
<dbReference type="InterPro" id="IPR029039">
    <property type="entry name" value="Flavoprotein-like_sf"/>
</dbReference>
<dbReference type="Pfam" id="PF03358">
    <property type="entry name" value="FMN_red"/>
    <property type="match status" value="1"/>
</dbReference>
<comment type="cofactor">
    <cofactor evidence="2">
        <name>[4Fe-4S] cluster</name>
        <dbReference type="ChEBI" id="CHEBI:49883"/>
    </cofactor>
</comment>
<dbReference type="GO" id="GO:0016491">
    <property type="term" value="F:oxidoreductase activity"/>
    <property type="evidence" value="ECO:0007669"/>
    <property type="project" value="InterPro"/>
</dbReference>
<keyword evidence="8" id="KW-1185">Reference proteome</keyword>
<dbReference type="RefSeq" id="WP_116592757.1">
    <property type="nucleotide sequence ID" value="NZ_MZGS01000028.1"/>
</dbReference>